<dbReference type="GO" id="GO:0009927">
    <property type="term" value="F:histidine phosphotransfer kinase activity"/>
    <property type="evidence" value="ECO:0007669"/>
    <property type="project" value="TreeGrafter"/>
</dbReference>
<evidence type="ECO:0000256" key="6">
    <source>
        <dbReference type="PROSITE-ProRule" id="PRU00169"/>
    </source>
</evidence>
<evidence type="ECO:0000256" key="3">
    <source>
        <dbReference type="ARBA" id="ARBA00022553"/>
    </source>
</evidence>
<name>A0A2N9YEY7_9GAMM</name>
<feature type="domain" description="Response regulatory" evidence="8">
    <location>
        <begin position="8"/>
        <end position="124"/>
    </location>
</feature>
<dbReference type="STRING" id="288004.AL038_14325"/>
<evidence type="ECO:0000259" key="8">
    <source>
        <dbReference type="PROSITE" id="PS50110"/>
    </source>
</evidence>
<dbReference type="AlphaFoldDB" id="A0A2N9YEY7"/>
<evidence type="ECO:0000256" key="1">
    <source>
        <dbReference type="ARBA" id="ARBA00000085"/>
    </source>
</evidence>
<evidence type="ECO:0000259" key="7">
    <source>
        <dbReference type="PROSITE" id="PS50109"/>
    </source>
</evidence>
<dbReference type="Gene3D" id="3.40.50.2300">
    <property type="match status" value="1"/>
</dbReference>
<dbReference type="RefSeq" id="WP_062153946.1">
    <property type="nucleotide sequence ID" value="NZ_CP012373.2"/>
</dbReference>
<feature type="domain" description="Histidine kinase" evidence="7">
    <location>
        <begin position="153"/>
        <end position="370"/>
    </location>
</feature>
<dbReference type="SMART" id="SM00387">
    <property type="entry name" value="HATPase_c"/>
    <property type="match status" value="1"/>
</dbReference>
<dbReference type="PANTHER" id="PTHR43047:SF72">
    <property type="entry name" value="OSMOSENSING HISTIDINE PROTEIN KINASE SLN1"/>
    <property type="match status" value="1"/>
</dbReference>
<dbReference type="OrthoDB" id="5622107at2"/>
<dbReference type="PROSITE" id="PS50110">
    <property type="entry name" value="RESPONSE_REGULATORY"/>
    <property type="match status" value="1"/>
</dbReference>
<dbReference type="InterPro" id="IPR003594">
    <property type="entry name" value="HATPase_dom"/>
</dbReference>
<keyword evidence="5" id="KW-0418">Kinase</keyword>
<dbReference type="PRINTS" id="PR00344">
    <property type="entry name" value="BCTRLSENSOR"/>
</dbReference>
<keyword evidence="10" id="KW-1185">Reference proteome</keyword>
<dbReference type="InterPro" id="IPR036097">
    <property type="entry name" value="HisK_dim/P_sf"/>
</dbReference>
<evidence type="ECO:0000256" key="5">
    <source>
        <dbReference type="ARBA" id="ARBA00022777"/>
    </source>
</evidence>
<sequence length="370" mass="41103">MVNAGSVTLLVVDDMPDNVAVLFGFLRNAGFTVLVAQDGEAAIQVLEHARPDLILLDVMMPGMDGFMVCQRLKSDENTREIPIIFMTALTDTVDKVKGFKLGAADYITKPIHHEEVLARINAHVQLRQQQQYIQIQNNELQVRNKELDTFAHMVAHDLKNPLNGIIMITRLLHECLPAGTVVDGKVQERLAVIERAGDKMLSIINALLLLAGVSNQKQVEMHPVDMHQIIAPMVQNRLAQLVKLYNAHITLPEQWCIALGYTPWIEEVWVNYLSNGLKYGGTPPQLVIGSDLLANGMVRFWVRDSGQGLTPQEQNRLFTPFTRLQTSRVDGHGIGLSIVKQIVEKLGGTVGVESEKGQGSLFYFTLPACN</sequence>
<dbReference type="SUPFAM" id="SSF55874">
    <property type="entry name" value="ATPase domain of HSP90 chaperone/DNA topoisomerase II/histidine kinase"/>
    <property type="match status" value="1"/>
</dbReference>
<reference evidence="10" key="1">
    <citation type="submission" date="2016-12" db="EMBL/GenBank/DDBJ databases">
        <title>Complete Genome Sequence of Beggiatoa leptomitiformis D-401.</title>
        <authorList>
            <person name="Fomenkov A."/>
            <person name="Vincze T."/>
            <person name="Grabovich M."/>
            <person name="Anton B.P."/>
            <person name="Dubinina G."/>
            <person name="Orlova M."/>
            <person name="Belousova E."/>
            <person name="Roberts R.J."/>
        </authorList>
    </citation>
    <scope>NUCLEOTIDE SEQUENCE [LARGE SCALE GENOMIC DNA]</scope>
    <source>
        <strain evidence="10">D-401</strain>
    </source>
</reference>
<dbReference type="InterPro" id="IPR003661">
    <property type="entry name" value="HisK_dim/P_dom"/>
</dbReference>
<dbReference type="SUPFAM" id="SSF52172">
    <property type="entry name" value="CheY-like"/>
    <property type="match status" value="1"/>
</dbReference>
<keyword evidence="4" id="KW-0808">Transferase</keyword>
<dbReference type="KEGG" id="blep:AL038_14325"/>
<dbReference type="CDD" id="cd19920">
    <property type="entry name" value="REC_PA4781-like"/>
    <property type="match status" value="1"/>
</dbReference>
<dbReference type="PANTHER" id="PTHR43047">
    <property type="entry name" value="TWO-COMPONENT HISTIDINE PROTEIN KINASE"/>
    <property type="match status" value="1"/>
</dbReference>
<dbReference type="CDD" id="cd00082">
    <property type="entry name" value="HisKA"/>
    <property type="match status" value="1"/>
</dbReference>
<dbReference type="InterPro" id="IPR001789">
    <property type="entry name" value="Sig_transdc_resp-reg_receiver"/>
</dbReference>
<dbReference type="Pfam" id="PF00072">
    <property type="entry name" value="Response_reg"/>
    <property type="match status" value="1"/>
</dbReference>
<dbReference type="Gene3D" id="1.10.287.130">
    <property type="match status" value="1"/>
</dbReference>
<organism evidence="9 10">
    <name type="scientific">Beggiatoa leptomitoformis</name>
    <dbReference type="NCBI Taxonomy" id="288004"/>
    <lineage>
        <taxon>Bacteria</taxon>
        <taxon>Pseudomonadati</taxon>
        <taxon>Pseudomonadota</taxon>
        <taxon>Gammaproteobacteria</taxon>
        <taxon>Thiotrichales</taxon>
        <taxon>Thiotrichaceae</taxon>
        <taxon>Beggiatoa</taxon>
    </lineage>
</organism>
<dbReference type="InterPro" id="IPR036890">
    <property type="entry name" value="HATPase_C_sf"/>
</dbReference>
<dbReference type="GO" id="GO:0005886">
    <property type="term" value="C:plasma membrane"/>
    <property type="evidence" value="ECO:0007669"/>
    <property type="project" value="TreeGrafter"/>
</dbReference>
<dbReference type="EC" id="2.7.13.3" evidence="2"/>
<dbReference type="InterPro" id="IPR005467">
    <property type="entry name" value="His_kinase_dom"/>
</dbReference>
<dbReference type="Pfam" id="PF00512">
    <property type="entry name" value="HisKA"/>
    <property type="match status" value="1"/>
</dbReference>
<gene>
    <name evidence="9" type="ORF">BLE401_09935</name>
</gene>
<keyword evidence="3 6" id="KW-0597">Phosphoprotein</keyword>
<dbReference type="SMART" id="SM00448">
    <property type="entry name" value="REC"/>
    <property type="match status" value="1"/>
</dbReference>
<accession>A0A2N9YEY7</accession>
<dbReference type="EMBL" id="CP018889">
    <property type="protein sequence ID" value="AUI68985.1"/>
    <property type="molecule type" value="Genomic_DNA"/>
</dbReference>
<comment type="catalytic activity">
    <reaction evidence="1">
        <text>ATP + protein L-histidine = ADP + protein N-phospho-L-histidine.</text>
        <dbReference type="EC" id="2.7.13.3"/>
    </reaction>
</comment>
<evidence type="ECO:0000256" key="2">
    <source>
        <dbReference type="ARBA" id="ARBA00012438"/>
    </source>
</evidence>
<dbReference type="PROSITE" id="PS50109">
    <property type="entry name" value="HIS_KIN"/>
    <property type="match status" value="1"/>
</dbReference>
<dbReference type="GO" id="GO:0000155">
    <property type="term" value="F:phosphorelay sensor kinase activity"/>
    <property type="evidence" value="ECO:0007669"/>
    <property type="project" value="InterPro"/>
</dbReference>
<protein>
    <recommendedName>
        <fullName evidence="2">histidine kinase</fullName>
        <ecNumber evidence="2">2.7.13.3</ecNumber>
    </recommendedName>
</protein>
<evidence type="ECO:0000313" key="9">
    <source>
        <dbReference type="EMBL" id="AUI68985.1"/>
    </source>
</evidence>
<dbReference type="InterPro" id="IPR011006">
    <property type="entry name" value="CheY-like_superfamily"/>
</dbReference>
<proteinExistence type="predicted"/>
<dbReference type="Proteomes" id="UP000234271">
    <property type="component" value="Chromosome"/>
</dbReference>
<evidence type="ECO:0000256" key="4">
    <source>
        <dbReference type="ARBA" id="ARBA00022679"/>
    </source>
</evidence>
<dbReference type="SUPFAM" id="SSF47384">
    <property type="entry name" value="Homodimeric domain of signal transducing histidine kinase"/>
    <property type="match status" value="1"/>
</dbReference>
<evidence type="ECO:0000313" key="10">
    <source>
        <dbReference type="Proteomes" id="UP000234271"/>
    </source>
</evidence>
<dbReference type="Gene3D" id="3.30.565.10">
    <property type="entry name" value="Histidine kinase-like ATPase, C-terminal domain"/>
    <property type="match status" value="1"/>
</dbReference>
<dbReference type="Pfam" id="PF02518">
    <property type="entry name" value="HATPase_c"/>
    <property type="match status" value="1"/>
</dbReference>
<dbReference type="SMART" id="SM00388">
    <property type="entry name" value="HisKA"/>
    <property type="match status" value="1"/>
</dbReference>
<dbReference type="InterPro" id="IPR004358">
    <property type="entry name" value="Sig_transdc_His_kin-like_C"/>
</dbReference>
<feature type="modified residue" description="4-aspartylphosphate" evidence="6">
    <location>
        <position position="57"/>
    </location>
</feature>